<feature type="compositionally biased region" description="Low complexity" evidence="1">
    <location>
        <begin position="60"/>
        <end position="78"/>
    </location>
</feature>
<gene>
    <name evidence="2" type="ORF">PV11_05212</name>
</gene>
<proteinExistence type="predicted"/>
<name>A0A0D1YJV9_9EURO</name>
<dbReference type="SUPFAM" id="SSF48452">
    <property type="entry name" value="TPR-like"/>
    <property type="match status" value="1"/>
</dbReference>
<feature type="compositionally biased region" description="Basic and acidic residues" evidence="1">
    <location>
        <begin position="120"/>
        <end position="131"/>
    </location>
</feature>
<accession>A0A0D1YJV9</accession>
<evidence type="ECO:0000313" key="3">
    <source>
        <dbReference type="Proteomes" id="UP000053599"/>
    </source>
</evidence>
<feature type="region of interest" description="Disordered" evidence="1">
    <location>
        <begin position="652"/>
        <end position="673"/>
    </location>
</feature>
<evidence type="ECO:0000313" key="2">
    <source>
        <dbReference type="EMBL" id="KIV83162.1"/>
    </source>
</evidence>
<dbReference type="OrthoDB" id="2017974at2759"/>
<dbReference type="STRING" id="1016849.A0A0D1YJV9"/>
<dbReference type="HOGENOM" id="CLU_367235_0_0_1"/>
<sequence length="759" mass="85182">MLSNGGRAVYNAQQVSDILPPERPKPVREPWHRPKYKGDYAFQLNESGGLKPVREPKARATNSGTATSGIATGTPSSSDATSMPTLAKPPAPDDVKSRQGKTARTAVGSYWASRGPRSPSVRDAKADESSDHMLFQPETIPISQEQLVKEVKGIYAGLVMVEQKCIDVCSQQAQGSAKLSNEQWQGLIALHRTLLHEHHDFFLAGQHPTASPALRRLRTDYAMPARMWRHGIHAFLELLRHRLPSSLDHMLAFVYLAHQMVSLLTDEVSEEMETWSECLGDLARYRKAIDEADMRDQEIWSSATRMRHDRRIPLDWTACESLQDRRCRVLADPDAVSKLRTFADAGASSSQYPVESASPMIRQLDSSDYMNAKSRFELQAALVSRECLSIILDQVMDPENPASRLEDQKNLVLEAQDIVSRHDWNPVPVDCADTTRGITHIASLLVHHHDFLRASQHDQAPAPLHDLARKYMFPERIWKDGLDSLMQYVTKKGSFEDMLQWLKFCYDYVEEVRQAAPDLESDWVECHMGLDHYFDGLAKEMKRCLRLKKRFRSSSRPISQAGDKDYIHSSMASMAVPVDGVCDYLARTKRRKGVCDGPGDVTDPRVARNSEPPRWQAERTLTRTPGLSVSEGSDIVSSLTHRTMLPFVALDNPGDSQIETSGNSGSSPEYFDAPEWPADAQVSEIIRDPESIQDPDNAYGDTSKRSILCKSQAEFLALRADVLQGWMIIGQTFSFKIYVKVYVILALGVPDLHRAGARE</sequence>
<feature type="compositionally biased region" description="Basic and acidic residues" evidence="1">
    <location>
        <begin position="20"/>
        <end position="38"/>
    </location>
</feature>
<organism evidence="2 3">
    <name type="scientific">Exophiala sideris</name>
    <dbReference type="NCBI Taxonomy" id="1016849"/>
    <lineage>
        <taxon>Eukaryota</taxon>
        <taxon>Fungi</taxon>
        <taxon>Dikarya</taxon>
        <taxon>Ascomycota</taxon>
        <taxon>Pezizomycotina</taxon>
        <taxon>Eurotiomycetes</taxon>
        <taxon>Chaetothyriomycetidae</taxon>
        <taxon>Chaetothyriales</taxon>
        <taxon>Herpotrichiellaceae</taxon>
        <taxon>Exophiala</taxon>
    </lineage>
</organism>
<reference evidence="2 3" key="1">
    <citation type="submission" date="2015-01" db="EMBL/GenBank/DDBJ databases">
        <title>The Genome Sequence of Exophiala sideris CBS121828.</title>
        <authorList>
            <consortium name="The Broad Institute Genomics Platform"/>
            <person name="Cuomo C."/>
            <person name="de Hoog S."/>
            <person name="Gorbushina A."/>
            <person name="Stielow B."/>
            <person name="Teixiera M."/>
            <person name="Abouelleil A."/>
            <person name="Chapman S.B."/>
            <person name="Priest M."/>
            <person name="Young S.K."/>
            <person name="Wortman J."/>
            <person name="Nusbaum C."/>
            <person name="Birren B."/>
        </authorList>
    </citation>
    <scope>NUCLEOTIDE SEQUENCE [LARGE SCALE GENOMIC DNA]</scope>
    <source>
        <strain evidence="2 3">CBS 121828</strain>
    </source>
</reference>
<feature type="compositionally biased region" description="Polar residues" evidence="1">
    <location>
        <begin position="654"/>
        <end position="667"/>
    </location>
</feature>
<dbReference type="Proteomes" id="UP000053599">
    <property type="component" value="Unassembled WGS sequence"/>
</dbReference>
<dbReference type="EMBL" id="KN846952">
    <property type="protein sequence ID" value="KIV83162.1"/>
    <property type="molecule type" value="Genomic_DNA"/>
</dbReference>
<dbReference type="InterPro" id="IPR011990">
    <property type="entry name" value="TPR-like_helical_dom_sf"/>
</dbReference>
<feature type="region of interest" description="Disordered" evidence="1">
    <location>
        <begin position="1"/>
        <end position="132"/>
    </location>
</feature>
<protein>
    <submittedName>
        <fullName evidence="2">Uncharacterized protein</fullName>
    </submittedName>
</protein>
<dbReference type="AlphaFoldDB" id="A0A0D1YJV9"/>
<evidence type="ECO:0000256" key="1">
    <source>
        <dbReference type="SAM" id="MobiDB-lite"/>
    </source>
</evidence>